<evidence type="ECO:0000256" key="3">
    <source>
        <dbReference type="ARBA" id="ARBA00022763"/>
    </source>
</evidence>
<keyword evidence="3" id="KW-0227">DNA damage</keyword>
<evidence type="ECO:0000256" key="1">
    <source>
        <dbReference type="ARBA" id="ARBA00022485"/>
    </source>
</evidence>
<accession>A0A0G0B9J3</accession>
<evidence type="ECO:0000256" key="7">
    <source>
        <dbReference type="ARBA" id="ARBA00023204"/>
    </source>
</evidence>
<keyword evidence="6" id="KW-0411">Iron-sulfur</keyword>
<evidence type="ECO:0000256" key="4">
    <source>
        <dbReference type="ARBA" id="ARBA00022801"/>
    </source>
</evidence>
<dbReference type="Gene3D" id="3.40.470.10">
    <property type="entry name" value="Uracil-DNA glycosylase-like domain"/>
    <property type="match status" value="1"/>
</dbReference>
<keyword evidence="7" id="KW-0234">DNA repair</keyword>
<evidence type="ECO:0000256" key="5">
    <source>
        <dbReference type="ARBA" id="ARBA00023004"/>
    </source>
</evidence>
<dbReference type="GO" id="GO:0097506">
    <property type="term" value="F:deaminated base DNA N-glycosylase activity"/>
    <property type="evidence" value="ECO:0007669"/>
    <property type="project" value="UniProtKB-ARBA"/>
</dbReference>
<keyword evidence="4" id="KW-0378">Hydrolase</keyword>
<dbReference type="GO" id="GO:0051539">
    <property type="term" value="F:4 iron, 4 sulfur cluster binding"/>
    <property type="evidence" value="ECO:0007669"/>
    <property type="project" value="UniProtKB-KW"/>
</dbReference>
<dbReference type="InterPro" id="IPR005122">
    <property type="entry name" value="Uracil-DNA_glycosylase-like"/>
</dbReference>
<protein>
    <recommendedName>
        <fullName evidence="8">Uracil-DNA glycosylase-like domain-containing protein</fullName>
    </recommendedName>
</protein>
<keyword evidence="2" id="KW-0479">Metal-binding</keyword>
<sequence>MISYNLRKYKNECQKINDNKLVFIPKLDSENGKGKIKIMFINERPGPKTKRTDQVSFDNNDPSAKLFKYLFDKTFGLNYRQFIFITNAIIWVPDEEKPRNYKPTKKELINEVNLKILKDQIKNIKPKVIVSLGNSALYSLKHIYKESTQLKTYSLKKNIGDLVKDTPIPIYPVYHTALLAQSTRKGIQQEKDWLKMRKKIKRLI</sequence>
<keyword evidence="1" id="KW-0004">4Fe-4S</keyword>
<dbReference type="InterPro" id="IPR051536">
    <property type="entry name" value="UDG_Type-4/5"/>
</dbReference>
<dbReference type="Proteomes" id="UP000034952">
    <property type="component" value="Unassembled WGS sequence"/>
</dbReference>
<dbReference type="InterPro" id="IPR036895">
    <property type="entry name" value="Uracil-DNA_glycosylase-like_sf"/>
</dbReference>
<feature type="domain" description="Uracil-DNA glycosylase-like" evidence="8">
    <location>
        <begin position="34"/>
        <end position="188"/>
    </location>
</feature>
<organism evidence="9 10">
    <name type="scientific">Candidatus Nomurabacteria bacterium GW2011_GWE1_35_16</name>
    <dbReference type="NCBI Taxonomy" id="1618761"/>
    <lineage>
        <taxon>Bacteria</taxon>
        <taxon>Candidatus Nomuraibacteriota</taxon>
    </lineage>
</organism>
<name>A0A0G0B9J3_9BACT</name>
<dbReference type="AlphaFoldDB" id="A0A0G0B9J3"/>
<dbReference type="Pfam" id="PF03167">
    <property type="entry name" value="UDG"/>
    <property type="match status" value="1"/>
</dbReference>
<evidence type="ECO:0000313" key="9">
    <source>
        <dbReference type="EMBL" id="KKP66059.1"/>
    </source>
</evidence>
<dbReference type="GO" id="GO:0046872">
    <property type="term" value="F:metal ion binding"/>
    <property type="evidence" value="ECO:0007669"/>
    <property type="project" value="UniProtKB-KW"/>
</dbReference>
<dbReference type="EMBL" id="LBPY01000013">
    <property type="protein sequence ID" value="KKP66059.1"/>
    <property type="molecule type" value="Genomic_DNA"/>
</dbReference>
<proteinExistence type="predicted"/>
<gene>
    <name evidence="9" type="ORF">UR64_C0013G0018</name>
</gene>
<keyword evidence="5" id="KW-0408">Iron</keyword>
<evidence type="ECO:0000256" key="2">
    <source>
        <dbReference type="ARBA" id="ARBA00022723"/>
    </source>
</evidence>
<evidence type="ECO:0000313" key="10">
    <source>
        <dbReference type="Proteomes" id="UP000034952"/>
    </source>
</evidence>
<evidence type="ECO:0000256" key="6">
    <source>
        <dbReference type="ARBA" id="ARBA00023014"/>
    </source>
</evidence>
<dbReference type="SUPFAM" id="SSF52141">
    <property type="entry name" value="Uracil-DNA glycosylase-like"/>
    <property type="match status" value="1"/>
</dbReference>
<dbReference type="PANTHER" id="PTHR33693">
    <property type="entry name" value="TYPE-5 URACIL-DNA GLYCOSYLASE"/>
    <property type="match status" value="1"/>
</dbReference>
<dbReference type="GO" id="GO:0006281">
    <property type="term" value="P:DNA repair"/>
    <property type="evidence" value="ECO:0007669"/>
    <property type="project" value="UniProtKB-KW"/>
</dbReference>
<comment type="caution">
    <text evidence="9">The sequence shown here is derived from an EMBL/GenBank/DDBJ whole genome shotgun (WGS) entry which is preliminary data.</text>
</comment>
<evidence type="ECO:0000259" key="8">
    <source>
        <dbReference type="Pfam" id="PF03167"/>
    </source>
</evidence>
<reference evidence="9 10" key="1">
    <citation type="journal article" date="2015" name="Nature">
        <title>rRNA introns, odd ribosomes, and small enigmatic genomes across a large radiation of phyla.</title>
        <authorList>
            <person name="Brown C.T."/>
            <person name="Hug L.A."/>
            <person name="Thomas B.C."/>
            <person name="Sharon I."/>
            <person name="Castelle C.J."/>
            <person name="Singh A."/>
            <person name="Wilkins M.J."/>
            <person name="Williams K.H."/>
            <person name="Banfield J.F."/>
        </authorList>
    </citation>
    <scope>NUCLEOTIDE SEQUENCE [LARGE SCALE GENOMIC DNA]</scope>
</reference>